<evidence type="ECO:0000256" key="2">
    <source>
        <dbReference type="ARBA" id="ARBA00008114"/>
    </source>
</evidence>
<dbReference type="Gene3D" id="1.20.1510.10">
    <property type="entry name" value="Cation efflux protein transmembrane domain"/>
    <property type="match status" value="1"/>
</dbReference>
<dbReference type="InterPro" id="IPR002524">
    <property type="entry name" value="Cation_efflux"/>
</dbReference>
<dbReference type="InterPro" id="IPR036837">
    <property type="entry name" value="Cation_efflux_CTD_sf"/>
</dbReference>
<feature type="transmembrane region" description="Helical" evidence="7">
    <location>
        <begin position="179"/>
        <end position="196"/>
    </location>
</feature>
<dbReference type="SUPFAM" id="SSF161111">
    <property type="entry name" value="Cation efflux protein transmembrane domain-like"/>
    <property type="match status" value="1"/>
</dbReference>
<keyword evidence="5 7" id="KW-1133">Transmembrane helix</keyword>
<evidence type="ECO:0000256" key="1">
    <source>
        <dbReference type="ARBA" id="ARBA00004141"/>
    </source>
</evidence>
<dbReference type="Gene3D" id="3.30.70.1350">
    <property type="entry name" value="Cation efflux protein, cytoplasmic domain"/>
    <property type="match status" value="1"/>
</dbReference>
<dbReference type="SUPFAM" id="SSF160240">
    <property type="entry name" value="Cation efflux protein cytoplasmic domain-like"/>
    <property type="match status" value="1"/>
</dbReference>
<name>A0A1F5ZJ77_9BACT</name>
<dbReference type="Pfam" id="PF16916">
    <property type="entry name" value="ZT_dimer"/>
    <property type="match status" value="1"/>
</dbReference>
<comment type="subcellular location">
    <subcellularLocation>
        <location evidence="1">Membrane</location>
        <topology evidence="1">Multi-pass membrane protein</topology>
    </subcellularLocation>
</comment>
<dbReference type="NCBIfam" id="TIGR01297">
    <property type="entry name" value="CDF"/>
    <property type="match status" value="1"/>
</dbReference>
<feature type="domain" description="Cation efflux protein transmembrane" evidence="8">
    <location>
        <begin position="11"/>
        <end position="204"/>
    </location>
</feature>
<dbReference type="Pfam" id="PF01545">
    <property type="entry name" value="Cation_efflux"/>
    <property type="match status" value="1"/>
</dbReference>
<organism evidence="10 11">
    <name type="scientific">Candidatus Gottesmanbacteria bacterium RIFCSPHIGHO2_02_FULL_39_11</name>
    <dbReference type="NCBI Taxonomy" id="1798382"/>
    <lineage>
        <taxon>Bacteria</taxon>
        <taxon>Candidatus Gottesmaniibacteriota</taxon>
    </lineage>
</organism>
<reference evidence="10 11" key="1">
    <citation type="journal article" date="2016" name="Nat. Commun.">
        <title>Thousands of microbial genomes shed light on interconnected biogeochemical processes in an aquifer system.</title>
        <authorList>
            <person name="Anantharaman K."/>
            <person name="Brown C.T."/>
            <person name="Hug L.A."/>
            <person name="Sharon I."/>
            <person name="Castelle C.J."/>
            <person name="Probst A.J."/>
            <person name="Thomas B.C."/>
            <person name="Singh A."/>
            <person name="Wilkins M.J."/>
            <person name="Karaoz U."/>
            <person name="Brodie E.L."/>
            <person name="Williams K.H."/>
            <person name="Hubbard S.S."/>
            <person name="Banfield J.F."/>
        </authorList>
    </citation>
    <scope>NUCLEOTIDE SEQUENCE [LARGE SCALE GENOMIC DNA]</scope>
</reference>
<comment type="caution">
    <text evidence="10">The sequence shown here is derived from an EMBL/GenBank/DDBJ whole genome shotgun (WGS) entry which is preliminary data.</text>
</comment>
<proteinExistence type="inferred from homology"/>
<evidence type="ECO:0000313" key="11">
    <source>
        <dbReference type="Proteomes" id="UP000176923"/>
    </source>
</evidence>
<feature type="transmembrane region" description="Helical" evidence="7">
    <location>
        <begin position="77"/>
        <end position="99"/>
    </location>
</feature>
<feature type="transmembrane region" description="Helical" evidence="7">
    <location>
        <begin position="9"/>
        <end position="30"/>
    </location>
</feature>
<feature type="domain" description="Cation efflux protein cytoplasmic" evidence="9">
    <location>
        <begin position="208"/>
        <end position="285"/>
    </location>
</feature>
<feature type="transmembrane region" description="Helical" evidence="7">
    <location>
        <begin position="154"/>
        <end position="173"/>
    </location>
</feature>
<dbReference type="GO" id="GO:0015093">
    <property type="term" value="F:ferrous iron transmembrane transporter activity"/>
    <property type="evidence" value="ECO:0007669"/>
    <property type="project" value="TreeGrafter"/>
</dbReference>
<evidence type="ECO:0000313" key="10">
    <source>
        <dbReference type="EMBL" id="OGG12528.1"/>
    </source>
</evidence>
<evidence type="ECO:0000259" key="9">
    <source>
        <dbReference type="Pfam" id="PF16916"/>
    </source>
</evidence>
<keyword evidence="6 7" id="KW-0472">Membrane</keyword>
<dbReference type="GO" id="GO:0005886">
    <property type="term" value="C:plasma membrane"/>
    <property type="evidence" value="ECO:0007669"/>
    <property type="project" value="TreeGrafter"/>
</dbReference>
<dbReference type="PANTHER" id="PTHR43840:SF15">
    <property type="entry name" value="MITOCHONDRIAL METAL TRANSPORTER 1-RELATED"/>
    <property type="match status" value="1"/>
</dbReference>
<dbReference type="InterPro" id="IPR058533">
    <property type="entry name" value="Cation_efflux_TM"/>
</dbReference>
<evidence type="ECO:0000256" key="7">
    <source>
        <dbReference type="SAM" id="Phobius"/>
    </source>
</evidence>
<feature type="transmembrane region" description="Helical" evidence="7">
    <location>
        <begin position="111"/>
        <end position="133"/>
    </location>
</feature>
<evidence type="ECO:0000256" key="4">
    <source>
        <dbReference type="ARBA" id="ARBA00022692"/>
    </source>
</evidence>
<dbReference type="InterPro" id="IPR027469">
    <property type="entry name" value="Cation_efflux_TMD_sf"/>
</dbReference>
<comment type="similarity">
    <text evidence="2">Belongs to the cation diffusion facilitator (CDF) transporter (TC 2.A.4) family.</text>
</comment>
<dbReference type="AlphaFoldDB" id="A0A1F5ZJ77"/>
<evidence type="ECO:0000256" key="3">
    <source>
        <dbReference type="ARBA" id="ARBA00022448"/>
    </source>
</evidence>
<sequence length="300" mass="32678">MNERSLTRFAWLSIFAAVVTISLKAIAYFLTGSVGLLSDALESGVNLAAAIMALLMLKVSEKPPDKEHLYGHTKAEYFSSIVEGVLIIIAALSIIVTSVDRLLHPKLIEQAFAGLAVSIAASLINFGVAVTLLKAGKKNKSVILQADGHHLLTDVWTSVGVIVGVGLVFLTNVQLLDPIIALLVATNIIVTGFTIMKQSALGLMDTSLPDEDLLKIREILSKYQKKGMSYHGLKSRQSATRSFMSVHILVPGNWTVQKGHNLLEEIELAIGKNFPKMTVFTHLEPIEDPKSREDISIDRQ</sequence>
<dbReference type="GO" id="GO:0015086">
    <property type="term" value="F:cadmium ion transmembrane transporter activity"/>
    <property type="evidence" value="ECO:0007669"/>
    <property type="project" value="TreeGrafter"/>
</dbReference>
<protein>
    <submittedName>
        <fullName evidence="10">Transporter</fullName>
    </submittedName>
</protein>
<dbReference type="PANTHER" id="PTHR43840">
    <property type="entry name" value="MITOCHONDRIAL METAL TRANSPORTER 1-RELATED"/>
    <property type="match status" value="1"/>
</dbReference>
<dbReference type="Proteomes" id="UP000176923">
    <property type="component" value="Unassembled WGS sequence"/>
</dbReference>
<dbReference type="InterPro" id="IPR050291">
    <property type="entry name" value="CDF_Transporter"/>
</dbReference>
<accession>A0A1F5ZJ77</accession>
<dbReference type="InterPro" id="IPR027470">
    <property type="entry name" value="Cation_efflux_CTD"/>
</dbReference>
<keyword evidence="4 7" id="KW-0812">Transmembrane</keyword>
<gene>
    <name evidence="10" type="ORF">A3D77_02530</name>
</gene>
<evidence type="ECO:0000259" key="8">
    <source>
        <dbReference type="Pfam" id="PF01545"/>
    </source>
</evidence>
<keyword evidence="3" id="KW-0813">Transport</keyword>
<dbReference type="GO" id="GO:0006882">
    <property type="term" value="P:intracellular zinc ion homeostasis"/>
    <property type="evidence" value="ECO:0007669"/>
    <property type="project" value="TreeGrafter"/>
</dbReference>
<dbReference type="EMBL" id="MFJL01000045">
    <property type="protein sequence ID" value="OGG12528.1"/>
    <property type="molecule type" value="Genomic_DNA"/>
</dbReference>
<dbReference type="GO" id="GO:0015341">
    <property type="term" value="F:zinc efflux antiporter activity"/>
    <property type="evidence" value="ECO:0007669"/>
    <property type="project" value="TreeGrafter"/>
</dbReference>
<evidence type="ECO:0000256" key="6">
    <source>
        <dbReference type="ARBA" id="ARBA00023136"/>
    </source>
</evidence>
<evidence type="ECO:0000256" key="5">
    <source>
        <dbReference type="ARBA" id="ARBA00022989"/>
    </source>
</evidence>